<proteinExistence type="predicted"/>
<feature type="transmembrane region" description="Helical" evidence="1">
    <location>
        <begin position="7"/>
        <end position="24"/>
    </location>
</feature>
<evidence type="ECO:0000313" key="2">
    <source>
        <dbReference type="EMBL" id="ABQ24799.1"/>
    </source>
</evidence>
<gene>
    <name evidence="2" type="ordered locus">Gura_0587</name>
</gene>
<dbReference type="STRING" id="351605.Gura_0587"/>
<keyword evidence="1" id="KW-1133">Transmembrane helix</keyword>
<dbReference type="HOGENOM" id="CLU_212074_0_0_7"/>
<protein>
    <submittedName>
        <fullName evidence="2">Uncharacterized protein</fullName>
    </submittedName>
</protein>
<keyword evidence="1" id="KW-0812">Transmembrane</keyword>
<dbReference type="EMBL" id="CP000698">
    <property type="protein sequence ID" value="ABQ24799.1"/>
    <property type="molecule type" value="Genomic_DNA"/>
</dbReference>
<dbReference type="RefSeq" id="WP_011937524.1">
    <property type="nucleotide sequence ID" value="NC_009483.1"/>
</dbReference>
<dbReference type="Proteomes" id="UP000006695">
    <property type="component" value="Chromosome"/>
</dbReference>
<reference evidence="2 3" key="1">
    <citation type="submission" date="2007-05" db="EMBL/GenBank/DDBJ databases">
        <title>Complete sequence of Geobacter uraniireducens Rf4.</title>
        <authorList>
            <consortium name="US DOE Joint Genome Institute"/>
            <person name="Copeland A."/>
            <person name="Lucas S."/>
            <person name="Lapidus A."/>
            <person name="Barry K."/>
            <person name="Detter J.C."/>
            <person name="Glavina del Rio T."/>
            <person name="Hammon N."/>
            <person name="Israni S."/>
            <person name="Dalin E."/>
            <person name="Tice H."/>
            <person name="Pitluck S."/>
            <person name="Chertkov O."/>
            <person name="Brettin T."/>
            <person name="Bruce D."/>
            <person name="Han C."/>
            <person name="Schmutz J."/>
            <person name="Larimer F."/>
            <person name="Land M."/>
            <person name="Hauser L."/>
            <person name="Kyrpides N."/>
            <person name="Mikhailova N."/>
            <person name="Shelobolina E."/>
            <person name="Aklujkar M."/>
            <person name="Lovley D."/>
            <person name="Richardson P."/>
        </authorList>
    </citation>
    <scope>NUCLEOTIDE SEQUENCE [LARGE SCALE GENOMIC DNA]</scope>
    <source>
        <strain evidence="2 3">Rf4</strain>
    </source>
</reference>
<evidence type="ECO:0000256" key="1">
    <source>
        <dbReference type="SAM" id="Phobius"/>
    </source>
</evidence>
<evidence type="ECO:0000313" key="3">
    <source>
        <dbReference type="Proteomes" id="UP000006695"/>
    </source>
</evidence>
<keyword evidence="3" id="KW-1185">Reference proteome</keyword>
<keyword evidence="1" id="KW-0472">Membrane</keyword>
<feature type="transmembrane region" description="Helical" evidence="1">
    <location>
        <begin position="30"/>
        <end position="50"/>
    </location>
</feature>
<organism evidence="2 3">
    <name type="scientific">Geotalea uraniireducens (strain Rf4)</name>
    <name type="common">Geobacter uraniireducens</name>
    <dbReference type="NCBI Taxonomy" id="351605"/>
    <lineage>
        <taxon>Bacteria</taxon>
        <taxon>Pseudomonadati</taxon>
        <taxon>Thermodesulfobacteriota</taxon>
        <taxon>Desulfuromonadia</taxon>
        <taxon>Geobacterales</taxon>
        <taxon>Geobacteraceae</taxon>
        <taxon>Geotalea</taxon>
    </lineage>
</organism>
<accession>A5GC98</accession>
<dbReference type="KEGG" id="gur:Gura_0587"/>
<name>A5GC98_GEOUR</name>
<sequence length="56" mass="6478">MKTLLNFFVVTLLNAAFLYPLWFSGVGKPISWLVEISMLSGGIFCFYLLVKYRKQL</sequence>
<dbReference type="AlphaFoldDB" id="A5GC98"/>